<name>A0A809S8Y1_9PROT</name>
<dbReference type="Pfam" id="PF13489">
    <property type="entry name" value="Methyltransf_23"/>
    <property type="match status" value="1"/>
</dbReference>
<evidence type="ECO:0000313" key="2">
    <source>
        <dbReference type="Proteomes" id="UP000463939"/>
    </source>
</evidence>
<evidence type="ECO:0000313" key="1">
    <source>
        <dbReference type="EMBL" id="BBP00863.1"/>
    </source>
</evidence>
<gene>
    <name evidence="1" type="ORF">SFSGTM_15710</name>
</gene>
<protein>
    <recommendedName>
        <fullName evidence="3">Methyltransferase domain-containing protein</fullName>
    </recommendedName>
</protein>
<dbReference type="EMBL" id="AP021881">
    <property type="protein sequence ID" value="BBP00863.1"/>
    <property type="molecule type" value="Genomic_DNA"/>
</dbReference>
<accession>A0A809S8Y1</accession>
<dbReference type="InterPro" id="IPR029063">
    <property type="entry name" value="SAM-dependent_MTases_sf"/>
</dbReference>
<dbReference type="AlphaFoldDB" id="A0A809S8Y1"/>
<keyword evidence="2" id="KW-1185">Reference proteome</keyword>
<dbReference type="Proteomes" id="UP000463939">
    <property type="component" value="Chromosome"/>
</dbReference>
<proteinExistence type="predicted"/>
<dbReference type="RefSeq" id="WP_162084714.1">
    <property type="nucleotide sequence ID" value="NZ_AP021881.1"/>
</dbReference>
<dbReference type="SUPFAM" id="SSF53335">
    <property type="entry name" value="S-adenosyl-L-methionine-dependent methyltransferases"/>
    <property type="match status" value="1"/>
</dbReference>
<organism evidence="1 2">
    <name type="scientific">Sulfuriferula nivalis</name>
    <dbReference type="NCBI Taxonomy" id="2675298"/>
    <lineage>
        <taxon>Bacteria</taxon>
        <taxon>Pseudomonadati</taxon>
        <taxon>Pseudomonadota</taxon>
        <taxon>Betaproteobacteria</taxon>
        <taxon>Nitrosomonadales</taxon>
        <taxon>Sulfuricellaceae</taxon>
        <taxon>Sulfuriferula</taxon>
    </lineage>
</organism>
<sequence length="208" mass="23857">MTPKNSYFHADRNDLLQFLQPEKFKNGLDIGCAAGVLGTQMMRASVVNNVDGVEINTEIAKQAELVLHKVWQGGIEAVLPDIPLKNYDLICMADSLEHLMDPWKVLSELYQNAAAGTKLVVSVPNIREKNVLLPLLFRGQFEYQNSGVMDRTHLHFFTRSSLIKILRDTGWVVERTQPNIKKKYLKWWYPYQLLEEFVAVQYFALASK</sequence>
<dbReference type="PANTHER" id="PTHR43861:SF1">
    <property type="entry name" value="TRANS-ACONITATE 2-METHYLTRANSFERASE"/>
    <property type="match status" value="1"/>
</dbReference>
<dbReference type="KEGG" id="sniv:SFSGTM_15710"/>
<dbReference type="Gene3D" id="3.40.50.150">
    <property type="entry name" value="Vaccinia Virus protein VP39"/>
    <property type="match status" value="1"/>
</dbReference>
<dbReference type="CDD" id="cd02440">
    <property type="entry name" value="AdoMet_MTases"/>
    <property type="match status" value="1"/>
</dbReference>
<evidence type="ECO:0008006" key="3">
    <source>
        <dbReference type="Google" id="ProtNLM"/>
    </source>
</evidence>
<dbReference type="PANTHER" id="PTHR43861">
    <property type="entry name" value="TRANS-ACONITATE 2-METHYLTRANSFERASE-RELATED"/>
    <property type="match status" value="1"/>
</dbReference>
<reference evidence="2" key="1">
    <citation type="submission" date="2019-11" db="EMBL/GenBank/DDBJ databases">
        <title>Isolation and characterization of a novel species in the genus Sulfuriferula.</title>
        <authorList>
            <person name="Mochizuki J."/>
            <person name="Kojima H."/>
            <person name="Fukui M."/>
        </authorList>
    </citation>
    <scope>NUCLEOTIDE SEQUENCE [LARGE SCALE GENOMIC DNA]</scope>
    <source>
        <strain evidence="2">SGTM</strain>
    </source>
</reference>